<dbReference type="Proteomes" id="UP000494363">
    <property type="component" value="Unassembled WGS sequence"/>
</dbReference>
<accession>A0A6J5F080</accession>
<reference evidence="1 2" key="1">
    <citation type="submission" date="2020-04" db="EMBL/GenBank/DDBJ databases">
        <authorList>
            <person name="De Canck E."/>
        </authorList>
    </citation>
    <scope>NUCLEOTIDE SEQUENCE [LARGE SCALE GENOMIC DNA]</scope>
    <source>
        <strain evidence="1 2">LMG 29542</strain>
    </source>
</reference>
<name>A0A6J5F080_9BURK</name>
<dbReference type="EMBL" id="CADIKH010000047">
    <property type="protein sequence ID" value="CAB3770705.1"/>
    <property type="molecule type" value="Genomic_DNA"/>
</dbReference>
<evidence type="ECO:0000313" key="1">
    <source>
        <dbReference type="EMBL" id="CAB3770705.1"/>
    </source>
</evidence>
<sequence>MKLLDATQWFAQDMVGFSDIHYFAARCRDTAASQGRESAALILLAHAASAFAERQEGVAVSTDTVHAFLVDLHEQAKRLNDAAGRSDDALLEALNSFAAQQAWK</sequence>
<proteinExistence type="predicted"/>
<evidence type="ECO:0000313" key="2">
    <source>
        <dbReference type="Proteomes" id="UP000494363"/>
    </source>
</evidence>
<organism evidence="1 2">
    <name type="scientific">Paraburkholderia humisilvae</name>
    <dbReference type="NCBI Taxonomy" id="627669"/>
    <lineage>
        <taxon>Bacteria</taxon>
        <taxon>Pseudomonadati</taxon>
        <taxon>Pseudomonadota</taxon>
        <taxon>Betaproteobacteria</taxon>
        <taxon>Burkholderiales</taxon>
        <taxon>Burkholderiaceae</taxon>
        <taxon>Paraburkholderia</taxon>
    </lineage>
</organism>
<dbReference type="AlphaFoldDB" id="A0A6J5F080"/>
<keyword evidence="2" id="KW-1185">Reference proteome</keyword>
<gene>
    <name evidence="1" type="ORF">LMG29542_06428</name>
</gene>
<evidence type="ECO:0008006" key="3">
    <source>
        <dbReference type="Google" id="ProtNLM"/>
    </source>
</evidence>
<dbReference type="RefSeq" id="WP_175231802.1">
    <property type="nucleotide sequence ID" value="NZ_CADIKH010000047.1"/>
</dbReference>
<protein>
    <recommendedName>
        <fullName evidence="3">HPt domain-containing protein</fullName>
    </recommendedName>
</protein>